<feature type="domain" description="CusB-like beta-barrel" evidence="6">
    <location>
        <begin position="244"/>
        <end position="322"/>
    </location>
</feature>
<proteinExistence type="inferred from homology"/>
<dbReference type="Pfam" id="PF25917">
    <property type="entry name" value="BSH_RND"/>
    <property type="match status" value="1"/>
</dbReference>
<gene>
    <name evidence="7" type="ordered locus">PHZ_p0153</name>
</gene>
<dbReference type="Pfam" id="PF25954">
    <property type="entry name" value="Beta-barrel_RND_2"/>
    <property type="match status" value="1"/>
</dbReference>
<feature type="transmembrane region" description="Helical" evidence="4">
    <location>
        <begin position="26"/>
        <end position="48"/>
    </location>
</feature>
<keyword evidence="3" id="KW-0175">Coiled coil</keyword>
<dbReference type="AlphaFoldDB" id="B4RIC1"/>
<geneLocation type="plasmid" evidence="8">
    <name>pHLK1</name>
</geneLocation>
<dbReference type="InterPro" id="IPR006143">
    <property type="entry name" value="RND_pump_MFP"/>
</dbReference>
<keyword evidence="4" id="KW-0812">Transmembrane</keyword>
<evidence type="ECO:0000259" key="5">
    <source>
        <dbReference type="Pfam" id="PF25917"/>
    </source>
</evidence>
<dbReference type="GO" id="GO:0030313">
    <property type="term" value="C:cell envelope"/>
    <property type="evidence" value="ECO:0007669"/>
    <property type="project" value="UniProtKB-SubCell"/>
</dbReference>
<dbReference type="HOGENOM" id="CLU_018816_6_3_5"/>
<evidence type="ECO:0000256" key="4">
    <source>
        <dbReference type="SAM" id="Phobius"/>
    </source>
</evidence>
<dbReference type="PANTHER" id="PTHR32347:SF23">
    <property type="entry name" value="BLL5650 PROTEIN"/>
    <property type="match status" value="1"/>
</dbReference>
<dbReference type="InterPro" id="IPR050465">
    <property type="entry name" value="UPF0194_transport"/>
</dbReference>
<feature type="domain" description="Multidrug resistance protein MdtA-like barrel-sandwich hybrid" evidence="5">
    <location>
        <begin position="69"/>
        <end position="234"/>
    </location>
</feature>
<dbReference type="InterPro" id="IPR058625">
    <property type="entry name" value="MdtA-like_BSH"/>
</dbReference>
<sequence>MSEGRGARNLGQSYVERSVGLPARRISYIVALGLVVLAAGSAGLYWTLKPRPLPDQVIYGSGRIEADEVRIGVEVPGRLVENAAVEGQTLKAGQLVAQLDAGDYELQALRAGAQRSAAELAAAQVGPQLNVARHHAQTARSDLQRFETLAPAGAVSAREVDLQRNSYQAAAEQVRALSAQRSEALAQAEVASHSLALARSQIAKTRIYAPISGAVLERLAEPGEVIGAGQAVAVMADLARVKLRVFISERDLGKIRLGAPVRLRVDAFPGRYFEARVARIDAQAQFTPRDVHMADERSRTVYGVTVEAANPEGLLKPGMPADAWILWNGKAGWPARLQPPEA</sequence>
<keyword evidence="4" id="KW-0472">Membrane</keyword>
<evidence type="ECO:0000256" key="1">
    <source>
        <dbReference type="ARBA" id="ARBA00004196"/>
    </source>
</evidence>
<dbReference type="Gene3D" id="2.40.50.100">
    <property type="match status" value="1"/>
</dbReference>
<keyword evidence="8" id="KW-1185">Reference proteome</keyword>
<dbReference type="Proteomes" id="UP000001868">
    <property type="component" value="Plasmid pHLK1"/>
</dbReference>
<dbReference type="GO" id="GO:0022857">
    <property type="term" value="F:transmembrane transporter activity"/>
    <property type="evidence" value="ECO:0007669"/>
    <property type="project" value="InterPro"/>
</dbReference>
<dbReference type="NCBIfam" id="TIGR01730">
    <property type="entry name" value="RND_mfp"/>
    <property type="match status" value="1"/>
</dbReference>
<dbReference type="OrthoDB" id="9778236at2"/>
<dbReference type="GO" id="GO:0016020">
    <property type="term" value="C:membrane"/>
    <property type="evidence" value="ECO:0007669"/>
    <property type="project" value="InterPro"/>
</dbReference>
<evidence type="ECO:0000256" key="2">
    <source>
        <dbReference type="ARBA" id="ARBA00009477"/>
    </source>
</evidence>
<dbReference type="Gene3D" id="2.40.30.170">
    <property type="match status" value="1"/>
</dbReference>
<dbReference type="InterPro" id="IPR058792">
    <property type="entry name" value="Beta-barrel_RND_2"/>
</dbReference>
<dbReference type="EMBL" id="CP000748">
    <property type="protein sequence ID" value="ACG80096.1"/>
    <property type="molecule type" value="Genomic_DNA"/>
</dbReference>
<dbReference type="PANTHER" id="PTHR32347">
    <property type="entry name" value="EFFLUX SYSTEM COMPONENT YKNX-RELATED"/>
    <property type="match status" value="1"/>
</dbReference>
<dbReference type="KEGG" id="pzu:PHZ_p0153"/>
<keyword evidence="4" id="KW-1133">Transmembrane helix</keyword>
<reference evidence="7 8" key="1">
    <citation type="journal article" date="2008" name="BMC Genomics">
        <title>Complete genome of Phenylobacterium zucineum - a novel facultative intracellular bacterium isolated from human erythroleukemia cell line K562.</title>
        <authorList>
            <person name="Luo Y."/>
            <person name="Xu X."/>
            <person name="Ding Z."/>
            <person name="Liu Z."/>
            <person name="Zhang B."/>
            <person name="Yan Z."/>
            <person name="Sun J."/>
            <person name="Hu S."/>
            <person name="Hu X."/>
        </authorList>
    </citation>
    <scope>NUCLEOTIDE SEQUENCE [LARGE SCALE GENOMIC DNA]</scope>
    <source>
        <strain evidence="8">HLK1</strain>
        <plasmid evidence="8">HLK1</plasmid>
        <plasmid evidence="8">Plasmid pHLK1</plasmid>
    </source>
</reference>
<evidence type="ECO:0000259" key="6">
    <source>
        <dbReference type="Pfam" id="PF25954"/>
    </source>
</evidence>
<protein>
    <submittedName>
        <fullName evidence="7">Heavy metal efflux system, membrane fusion protein</fullName>
    </submittedName>
</protein>
<name>B4RIC1_PHEZH</name>
<comment type="subcellular location">
    <subcellularLocation>
        <location evidence="1">Cell envelope</location>
    </subcellularLocation>
</comment>
<evidence type="ECO:0000313" key="8">
    <source>
        <dbReference type="Proteomes" id="UP000001868"/>
    </source>
</evidence>
<keyword evidence="7" id="KW-0614">Plasmid</keyword>
<dbReference type="eggNOG" id="COG1566">
    <property type="taxonomic scope" value="Bacteria"/>
</dbReference>
<accession>B4RIC1</accession>
<evidence type="ECO:0000313" key="7">
    <source>
        <dbReference type="EMBL" id="ACG80096.1"/>
    </source>
</evidence>
<organism evidence="7 8">
    <name type="scientific">Phenylobacterium zucineum (strain HLK1)</name>
    <dbReference type="NCBI Taxonomy" id="450851"/>
    <lineage>
        <taxon>Bacteria</taxon>
        <taxon>Pseudomonadati</taxon>
        <taxon>Pseudomonadota</taxon>
        <taxon>Alphaproteobacteria</taxon>
        <taxon>Caulobacterales</taxon>
        <taxon>Caulobacteraceae</taxon>
        <taxon>Phenylobacterium</taxon>
    </lineage>
</organism>
<comment type="similarity">
    <text evidence="2">Belongs to the membrane fusion protein (MFP) (TC 8.A.1) family.</text>
</comment>
<dbReference type="SUPFAM" id="SSF111369">
    <property type="entry name" value="HlyD-like secretion proteins"/>
    <property type="match status" value="1"/>
</dbReference>
<evidence type="ECO:0000256" key="3">
    <source>
        <dbReference type="ARBA" id="ARBA00023054"/>
    </source>
</evidence>